<evidence type="ECO:0000256" key="6">
    <source>
        <dbReference type="PIRSR" id="PIRSR627057-1"/>
    </source>
</evidence>
<keyword evidence="13" id="KW-1185">Reference proteome</keyword>
<feature type="domain" description="CAAX prenyl protease 1 N-terminal" evidence="11">
    <location>
        <begin position="35"/>
        <end position="196"/>
    </location>
</feature>
<feature type="binding site" evidence="7">
    <location>
        <position position="269"/>
    </location>
    <ligand>
        <name>Zn(2+)</name>
        <dbReference type="ChEBI" id="CHEBI:29105"/>
        <note>catalytic</note>
    </ligand>
</feature>
<name>A0A7H9CK44_9BACT</name>
<dbReference type="AlphaFoldDB" id="A0A7H9CK44"/>
<dbReference type="Proteomes" id="UP000509414">
    <property type="component" value="Chromosome"/>
</dbReference>
<keyword evidence="4 7" id="KW-0862">Zinc</keyword>
<evidence type="ECO:0000256" key="7">
    <source>
        <dbReference type="PIRSR" id="PIRSR627057-2"/>
    </source>
</evidence>
<evidence type="ECO:0000256" key="8">
    <source>
        <dbReference type="RuleBase" id="RU003983"/>
    </source>
</evidence>
<dbReference type="PANTHER" id="PTHR10120">
    <property type="entry name" value="CAAX PRENYL PROTEASE 1"/>
    <property type="match status" value="1"/>
</dbReference>
<evidence type="ECO:0000256" key="2">
    <source>
        <dbReference type="ARBA" id="ARBA00022723"/>
    </source>
</evidence>
<dbReference type="GO" id="GO:0004222">
    <property type="term" value="F:metalloendopeptidase activity"/>
    <property type="evidence" value="ECO:0007669"/>
    <property type="project" value="InterPro"/>
</dbReference>
<feature type="active site" description="Proton donor" evidence="6">
    <location>
        <position position="348"/>
    </location>
</feature>
<dbReference type="GO" id="GO:0071586">
    <property type="term" value="P:CAAX-box protein processing"/>
    <property type="evidence" value="ECO:0007669"/>
    <property type="project" value="InterPro"/>
</dbReference>
<dbReference type="RefSeq" id="WP_179974843.1">
    <property type="nucleotide sequence ID" value="NZ_CP049075.1"/>
</dbReference>
<accession>A0A7H9CK44</accession>
<evidence type="ECO:0000313" key="13">
    <source>
        <dbReference type="Proteomes" id="UP000509414"/>
    </source>
</evidence>
<dbReference type="InterPro" id="IPR032456">
    <property type="entry name" value="Peptidase_M48_N"/>
</dbReference>
<comment type="similarity">
    <text evidence="8">Belongs to the peptidase M48 family.</text>
</comment>
<dbReference type="Gene3D" id="3.30.2010.10">
    <property type="entry name" value="Metalloproteases ('zincins'), catalytic domain"/>
    <property type="match status" value="1"/>
</dbReference>
<feature type="domain" description="Peptidase M48" evidence="10">
    <location>
        <begin position="200"/>
        <end position="400"/>
    </location>
</feature>
<dbReference type="CDD" id="cd07343">
    <property type="entry name" value="M48A_Zmpste24p_like"/>
    <property type="match status" value="1"/>
</dbReference>
<feature type="active site" evidence="6">
    <location>
        <position position="270"/>
    </location>
</feature>
<gene>
    <name evidence="12" type="ORF">CINF_1158</name>
</gene>
<organism evidence="12 13">
    <name type="scientific">Candidatus Campylobacter infans</name>
    <dbReference type="NCBI Taxonomy" id="2561898"/>
    <lineage>
        <taxon>Bacteria</taxon>
        <taxon>Pseudomonadati</taxon>
        <taxon>Campylobacterota</taxon>
        <taxon>Epsilonproteobacteria</taxon>
        <taxon>Campylobacterales</taxon>
        <taxon>Campylobacteraceae</taxon>
        <taxon>Campylobacter</taxon>
    </lineage>
</organism>
<keyword evidence="1 8" id="KW-0645">Protease</keyword>
<evidence type="ECO:0000256" key="9">
    <source>
        <dbReference type="SAM" id="Phobius"/>
    </source>
</evidence>
<dbReference type="InterPro" id="IPR001915">
    <property type="entry name" value="Peptidase_M48"/>
</dbReference>
<feature type="transmembrane region" description="Helical" evidence="9">
    <location>
        <begin position="283"/>
        <end position="308"/>
    </location>
</feature>
<feature type="transmembrane region" description="Helical" evidence="9">
    <location>
        <begin position="58"/>
        <end position="80"/>
    </location>
</feature>
<keyword evidence="5 8" id="KW-0482">Metalloprotease</keyword>
<dbReference type="Pfam" id="PF16491">
    <property type="entry name" value="Peptidase_M48_N"/>
    <property type="match status" value="1"/>
</dbReference>
<comment type="cofactor">
    <cofactor evidence="7 8">
        <name>Zn(2+)</name>
        <dbReference type="ChEBI" id="CHEBI:29105"/>
    </cofactor>
    <text evidence="7 8">Binds 1 zinc ion per subunit.</text>
</comment>
<evidence type="ECO:0000313" key="12">
    <source>
        <dbReference type="EMBL" id="QLI05648.1"/>
    </source>
</evidence>
<reference evidence="12 13" key="1">
    <citation type="submission" date="2020-02" db="EMBL/GenBank/DDBJ databases">
        <title>Complete genome sequence of the novel Campylobacter species Candidatus Campylobacter infans.</title>
        <authorList>
            <person name="Duim B."/>
            <person name="Zomer A."/>
            <person name="van der Graaf L."/>
            <person name="Wagenaar J."/>
        </authorList>
    </citation>
    <scope>NUCLEOTIDE SEQUENCE [LARGE SCALE GENOMIC DNA]</scope>
    <source>
        <strain evidence="12 13">19S00001</strain>
    </source>
</reference>
<keyword evidence="9" id="KW-0472">Membrane</keyword>
<feature type="transmembrane region" description="Helical" evidence="9">
    <location>
        <begin position="92"/>
        <end position="115"/>
    </location>
</feature>
<sequence>MLYILLALYSIVSIYELGLSLLEYNFVKKAMKEQAVVLDSAGYEKAGLTRLVKLKFSMFVEIFNLIMLFIWSCFGLAFLSELINTLSQNARLNGVILVLSFLLISTILSLPFAIYESFVLDKKLGFSNLTPKLFISDTLKELALLCVFAGLGVWAFSLCYDYLGRFWWVYAYVIAFCVVLLINLIYPTLIAPIFNKMTPLNDESLGVAISSLLDKCGFKSSGVFVMDASRRDNRLNAYFGGLGSTKRVVLFDTLIEKLSQAEILAVLSHELGHFKHKDMIKNIIMMAVVMFIFFIIAGSLNASVYGAIGLDESAYSLIIFCMLYGAILNAVFTPLMSAFSRSHEFGADEFAAKLTNKNDMILALKKLASQNKAFPLSHKIYSFIYDSHPTLAQRISQLENS</sequence>
<keyword evidence="9" id="KW-1133">Transmembrane helix</keyword>
<keyword evidence="2 7" id="KW-0479">Metal-binding</keyword>
<keyword evidence="9" id="KW-0812">Transmembrane</keyword>
<evidence type="ECO:0000259" key="11">
    <source>
        <dbReference type="Pfam" id="PF16491"/>
    </source>
</evidence>
<proteinExistence type="inferred from homology"/>
<protein>
    <submittedName>
        <fullName evidence="12">Peptidase, M48 family</fullName>
    </submittedName>
</protein>
<evidence type="ECO:0000259" key="10">
    <source>
        <dbReference type="Pfam" id="PF01435"/>
    </source>
</evidence>
<feature type="binding site" evidence="7">
    <location>
        <position position="273"/>
    </location>
    <ligand>
        <name>Zn(2+)</name>
        <dbReference type="ChEBI" id="CHEBI:29105"/>
        <note>catalytic</note>
    </ligand>
</feature>
<feature type="binding site" evidence="7">
    <location>
        <position position="344"/>
    </location>
    <ligand>
        <name>Zn(2+)</name>
        <dbReference type="ChEBI" id="CHEBI:29105"/>
        <note>catalytic</note>
    </ligand>
</feature>
<evidence type="ECO:0000256" key="5">
    <source>
        <dbReference type="ARBA" id="ARBA00023049"/>
    </source>
</evidence>
<evidence type="ECO:0000256" key="4">
    <source>
        <dbReference type="ARBA" id="ARBA00022833"/>
    </source>
</evidence>
<feature type="transmembrane region" description="Helical" evidence="9">
    <location>
        <begin position="142"/>
        <end position="163"/>
    </location>
</feature>
<keyword evidence="3 8" id="KW-0378">Hydrolase</keyword>
<dbReference type="FunFam" id="3.30.2010.10:FF:000010">
    <property type="entry name" value="M48 family peptidase"/>
    <property type="match status" value="1"/>
</dbReference>
<dbReference type="InterPro" id="IPR027057">
    <property type="entry name" value="CAXX_Prtase_1"/>
</dbReference>
<evidence type="ECO:0000256" key="3">
    <source>
        <dbReference type="ARBA" id="ARBA00022801"/>
    </source>
</evidence>
<evidence type="ECO:0000256" key="1">
    <source>
        <dbReference type="ARBA" id="ARBA00022670"/>
    </source>
</evidence>
<dbReference type="GO" id="GO:0046872">
    <property type="term" value="F:metal ion binding"/>
    <property type="evidence" value="ECO:0007669"/>
    <property type="project" value="UniProtKB-KW"/>
</dbReference>
<dbReference type="EMBL" id="CP049075">
    <property type="protein sequence ID" value="QLI05648.1"/>
    <property type="molecule type" value="Genomic_DNA"/>
</dbReference>
<dbReference type="KEGG" id="cinf:CINF_1158"/>
<dbReference type="Pfam" id="PF01435">
    <property type="entry name" value="Peptidase_M48"/>
    <property type="match status" value="1"/>
</dbReference>
<feature type="transmembrane region" description="Helical" evidence="9">
    <location>
        <begin position="314"/>
        <end position="332"/>
    </location>
</feature>
<feature type="transmembrane region" description="Helical" evidence="9">
    <location>
        <begin position="169"/>
        <end position="194"/>
    </location>
</feature>
<feature type="transmembrane region" description="Helical" evidence="9">
    <location>
        <begin position="6"/>
        <end position="24"/>
    </location>
</feature>